<dbReference type="PRINTS" id="PR01035">
    <property type="entry name" value="TCRTETA"/>
</dbReference>
<feature type="transmembrane region" description="Helical" evidence="7">
    <location>
        <begin position="293"/>
        <end position="318"/>
    </location>
</feature>
<dbReference type="PANTHER" id="PTHR43414:SF6">
    <property type="entry name" value="MULTIDRUG RESISTANCE PROTEIN MDTG"/>
    <property type="match status" value="1"/>
</dbReference>
<keyword evidence="5 7" id="KW-1133">Transmembrane helix</keyword>
<evidence type="ECO:0000256" key="6">
    <source>
        <dbReference type="ARBA" id="ARBA00023136"/>
    </source>
</evidence>
<comment type="subcellular location">
    <subcellularLocation>
        <location evidence="1">Cell membrane</location>
        <topology evidence="1">Multi-pass membrane protein</topology>
    </subcellularLocation>
</comment>
<evidence type="ECO:0000256" key="3">
    <source>
        <dbReference type="ARBA" id="ARBA00022475"/>
    </source>
</evidence>
<protein>
    <submittedName>
        <fullName evidence="9">Predicted arabinose efflux permease, MFS family</fullName>
    </submittedName>
</protein>
<feature type="transmembrane region" description="Helical" evidence="7">
    <location>
        <begin position="103"/>
        <end position="121"/>
    </location>
</feature>
<keyword evidence="3" id="KW-1003">Cell membrane</keyword>
<reference evidence="9 10" key="1">
    <citation type="submission" date="2016-10" db="EMBL/GenBank/DDBJ databases">
        <authorList>
            <person name="de Groot N.N."/>
        </authorList>
    </citation>
    <scope>NUCLEOTIDE SEQUENCE [LARGE SCALE GENOMIC DNA]</scope>
    <source>
        <strain evidence="9 10">DSM 12130</strain>
    </source>
</reference>
<dbReference type="PROSITE" id="PS50850">
    <property type="entry name" value="MFS"/>
    <property type="match status" value="1"/>
</dbReference>
<dbReference type="EMBL" id="FNJI01000024">
    <property type="protein sequence ID" value="SDP52995.1"/>
    <property type="molecule type" value="Genomic_DNA"/>
</dbReference>
<feature type="transmembrane region" description="Helical" evidence="7">
    <location>
        <begin position="210"/>
        <end position="234"/>
    </location>
</feature>
<dbReference type="InterPro" id="IPR001958">
    <property type="entry name" value="Tet-R_TetA/multi-R_MdtG-like"/>
</dbReference>
<dbReference type="OrthoDB" id="5412090at2"/>
<dbReference type="AlphaFoldDB" id="A0A1H0TGM4"/>
<evidence type="ECO:0000256" key="7">
    <source>
        <dbReference type="SAM" id="Phobius"/>
    </source>
</evidence>
<evidence type="ECO:0000256" key="1">
    <source>
        <dbReference type="ARBA" id="ARBA00004651"/>
    </source>
</evidence>
<accession>A0A1H0TGM4</accession>
<gene>
    <name evidence="9" type="ORF">SAMN05660330_03076</name>
</gene>
<feature type="transmembrane region" description="Helical" evidence="7">
    <location>
        <begin position="161"/>
        <end position="180"/>
    </location>
</feature>
<feature type="transmembrane region" description="Helical" evidence="7">
    <location>
        <begin position="76"/>
        <end position="97"/>
    </location>
</feature>
<dbReference type="Pfam" id="PF07690">
    <property type="entry name" value="MFS_1"/>
    <property type="match status" value="1"/>
</dbReference>
<dbReference type="InterPro" id="IPR036259">
    <property type="entry name" value="MFS_trans_sf"/>
</dbReference>
<feature type="transmembrane region" description="Helical" evidence="7">
    <location>
        <begin position="362"/>
        <end position="383"/>
    </location>
</feature>
<dbReference type="GO" id="GO:0022857">
    <property type="term" value="F:transmembrane transporter activity"/>
    <property type="evidence" value="ECO:0007669"/>
    <property type="project" value="InterPro"/>
</dbReference>
<evidence type="ECO:0000256" key="5">
    <source>
        <dbReference type="ARBA" id="ARBA00022989"/>
    </source>
</evidence>
<dbReference type="Gene3D" id="1.20.1250.20">
    <property type="entry name" value="MFS general substrate transporter like domains"/>
    <property type="match status" value="1"/>
</dbReference>
<dbReference type="GO" id="GO:0005886">
    <property type="term" value="C:plasma membrane"/>
    <property type="evidence" value="ECO:0007669"/>
    <property type="project" value="UniProtKB-SubCell"/>
</dbReference>
<dbReference type="SUPFAM" id="SSF103473">
    <property type="entry name" value="MFS general substrate transporter"/>
    <property type="match status" value="1"/>
</dbReference>
<sequence>MKKYTVITLLLSIFIALLGIGIIVPVMPVYAKDLGAGGFALGMIIAAFSITRGALQPVVGSLSDQWGRKRFLMVGLLIYGLVGLMIPSANTVFHLIAIRGFHGVGSAMIVPIAMAYMSLLAPAGHEGRYMSYLNIAIFCGIGCGPVIGGCIYDFFGLRVVFYAMALLSFMALLLVVRFMPGNDGTKSVTKKKLLAGFSAMLSSRKTCGILVARYATMIVMVPTMAFLPLLMSAWQETTGLQIGIVIACRTLVNAVFQIPFGRIGDTVSKLPLLLGSSLALSGLIFVIPSIDSFAMMAITYLFLGVTEACVWALLGAYASLEAKNLYGHGTMMGVFSFAMSAGVFTGAILAGTSMNMWGIVSAYHVTAVAVGGGSLLAGMLIVSGDKQAGSPGRG</sequence>
<feature type="domain" description="Major facilitator superfamily (MFS) profile" evidence="8">
    <location>
        <begin position="5"/>
        <end position="385"/>
    </location>
</feature>
<evidence type="ECO:0000313" key="9">
    <source>
        <dbReference type="EMBL" id="SDP52995.1"/>
    </source>
</evidence>
<dbReference type="InterPro" id="IPR020846">
    <property type="entry name" value="MFS_dom"/>
</dbReference>
<feature type="transmembrane region" description="Helical" evidence="7">
    <location>
        <begin position="270"/>
        <end position="287"/>
    </location>
</feature>
<keyword evidence="6 7" id="KW-0472">Membrane</keyword>
<feature type="transmembrane region" description="Helical" evidence="7">
    <location>
        <begin position="36"/>
        <end position="55"/>
    </location>
</feature>
<feature type="transmembrane region" description="Helical" evidence="7">
    <location>
        <begin position="7"/>
        <end position="30"/>
    </location>
</feature>
<proteinExistence type="predicted"/>
<name>A0A1H0TGM4_9BACT</name>
<dbReference type="InterPro" id="IPR011701">
    <property type="entry name" value="MFS"/>
</dbReference>
<evidence type="ECO:0000259" key="8">
    <source>
        <dbReference type="PROSITE" id="PS50850"/>
    </source>
</evidence>
<dbReference type="RefSeq" id="WP_092224396.1">
    <property type="nucleotide sequence ID" value="NZ_FNJI01000024.1"/>
</dbReference>
<evidence type="ECO:0000313" key="10">
    <source>
        <dbReference type="Proteomes" id="UP000199073"/>
    </source>
</evidence>
<keyword evidence="10" id="KW-1185">Reference proteome</keyword>
<feature type="transmembrane region" description="Helical" evidence="7">
    <location>
        <begin position="240"/>
        <end position="258"/>
    </location>
</feature>
<dbReference type="CDD" id="cd17325">
    <property type="entry name" value="MFS_MdtG_SLC18_like"/>
    <property type="match status" value="1"/>
</dbReference>
<evidence type="ECO:0000256" key="4">
    <source>
        <dbReference type="ARBA" id="ARBA00022692"/>
    </source>
</evidence>
<feature type="transmembrane region" description="Helical" evidence="7">
    <location>
        <begin position="330"/>
        <end position="350"/>
    </location>
</feature>
<keyword evidence="2" id="KW-0813">Transport</keyword>
<dbReference type="Proteomes" id="UP000199073">
    <property type="component" value="Unassembled WGS sequence"/>
</dbReference>
<dbReference type="STRING" id="91360.SAMN05660330_03076"/>
<feature type="transmembrane region" description="Helical" evidence="7">
    <location>
        <begin position="133"/>
        <end position="155"/>
    </location>
</feature>
<keyword evidence="4 7" id="KW-0812">Transmembrane</keyword>
<dbReference type="PANTHER" id="PTHR43414">
    <property type="entry name" value="MULTIDRUG RESISTANCE PROTEIN MDTG"/>
    <property type="match status" value="1"/>
</dbReference>
<evidence type="ECO:0000256" key="2">
    <source>
        <dbReference type="ARBA" id="ARBA00022448"/>
    </source>
</evidence>
<organism evidence="9 10">
    <name type="scientific">Desulforhopalus singaporensis</name>
    <dbReference type="NCBI Taxonomy" id="91360"/>
    <lineage>
        <taxon>Bacteria</taxon>
        <taxon>Pseudomonadati</taxon>
        <taxon>Thermodesulfobacteriota</taxon>
        <taxon>Desulfobulbia</taxon>
        <taxon>Desulfobulbales</taxon>
        <taxon>Desulfocapsaceae</taxon>
        <taxon>Desulforhopalus</taxon>
    </lineage>
</organism>